<comment type="caution">
    <text evidence="1">The sequence shown here is derived from an EMBL/GenBank/DDBJ whole genome shotgun (WGS) entry which is preliminary data.</text>
</comment>
<gene>
    <name evidence="1" type="ORF">AAFF_G00002620</name>
</gene>
<reference evidence="1" key="1">
    <citation type="journal article" date="2023" name="Science">
        <title>Genome structures resolve the early diversification of teleost fishes.</title>
        <authorList>
            <person name="Parey E."/>
            <person name="Louis A."/>
            <person name="Montfort J."/>
            <person name="Bouchez O."/>
            <person name="Roques C."/>
            <person name="Iampietro C."/>
            <person name="Lluch J."/>
            <person name="Castinel A."/>
            <person name="Donnadieu C."/>
            <person name="Desvignes T."/>
            <person name="Floi Bucao C."/>
            <person name="Jouanno E."/>
            <person name="Wen M."/>
            <person name="Mejri S."/>
            <person name="Dirks R."/>
            <person name="Jansen H."/>
            <person name="Henkel C."/>
            <person name="Chen W.J."/>
            <person name="Zahm M."/>
            <person name="Cabau C."/>
            <person name="Klopp C."/>
            <person name="Thompson A.W."/>
            <person name="Robinson-Rechavi M."/>
            <person name="Braasch I."/>
            <person name="Lecointre G."/>
            <person name="Bobe J."/>
            <person name="Postlethwait J.H."/>
            <person name="Berthelot C."/>
            <person name="Roest Crollius H."/>
            <person name="Guiguen Y."/>
        </authorList>
    </citation>
    <scope>NUCLEOTIDE SEQUENCE</scope>
    <source>
        <strain evidence="1">NC1722</strain>
    </source>
</reference>
<organism evidence="1 2">
    <name type="scientific">Aldrovandia affinis</name>
    <dbReference type="NCBI Taxonomy" id="143900"/>
    <lineage>
        <taxon>Eukaryota</taxon>
        <taxon>Metazoa</taxon>
        <taxon>Chordata</taxon>
        <taxon>Craniata</taxon>
        <taxon>Vertebrata</taxon>
        <taxon>Euteleostomi</taxon>
        <taxon>Actinopterygii</taxon>
        <taxon>Neopterygii</taxon>
        <taxon>Teleostei</taxon>
        <taxon>Notacanthiformes</taxon>
        <taxon>Halosauridae</taxon>
        <taxon>Aldrovandia</taxon>
    </lineage>
</organism>
<dbReference type="AlphaFoldDB" id="A0AAD7TDJ2"/>
<dbReference type="EMBL" id="JAINUG010000001">
    <property type="protein sequence ID" value="KAJ8418763.1"/>
    <property type="molecule type" value="Genomic_DNA"/>
</dbReference>
<proteinExistence type="predicted"/>
<name>A0AAD7TDJ2_9TELE</name>
<protein>
    <submittedName>
        <fullName evidence="1">Uncharacterized protein</fullName>
    </submittedName>
</protein>
<evidence type="ECO:0000313" key="2">
    <source>
        <dbReference type="Proteomes" id="UP001221898"/>
    </source>
</evidence>
<sequence length="96" mass="10299">MRPSLSNWTWSAETGQSGRGCLLGPIKHEAACRPLQPPGDSSLSQALSQSHTKASGLTAMLMLRSLSLRINQALKAAWPFGKPGRGCPTFWNPAPQ</sequence>
<accession>A0AAD7TDJ2</accession>
<keyword evidence="2" id="KW-1185">Reference proteome</keyword>
<evidence type="ECO:0000313" key="1">
    <source>
        <dbReference type="EMBL" id="KAJ8418763.1"/>
    </source>
</evidence>
<dbReference type="Proteomes" id="UP001221898">
    <property type="component" value="Unassembled WGS sequence"/>
</dbReference>